<dbReference type="InterPro" id="IPR008972">
    <property type="entry name" value="Cupredoxin"/>
</dbReference>
<keyword evidence="5" id="KW-0472">Membrane</keyword>
<dbReference type="GO" id="GO:0009055">
    <property type="term" value="F:electron transfer activity"/>
    <property type="evidence" value="ECO:0007669"/>
    <property type="project" value="InterPro"/>
</dbReference>
<evidence type="ECO:0000313" key="13">
    <source>
        <dbReference type="Proteomes" id="UP000000226"/>
    </source>
</evidence>
<evidence type="ECO:0000256" key="3">
    <source>
        <dbReference type="ARBA" id="ARBA00022622"/>
    </source>
</evidence>
<protein>
    <recommendedName>
        <fullName evidence="11">Phytocyanin domain-containing protein</fullName>
    </recommendedName>
</protein>
<keyword evidence="3" id="KW-0336">GPI-anchor</keyword>
<evidence type="ECO:0000256" key="4">
    <source>
        <dbReference type="ARBA" id="ARBA00022729"/>
    </source>
</evidence>
<dbReference type="GO" id="GO:0098552">
    <property type="term" value="C:side of membrane"/>
    <property type="evidence" value="ECO:0007669"/>
    <property type="project" value="UniProtKB-KW"/>
</dbReference>
<comment type="subcellular location">
    <subcellularLocation>
        <location evidence="1">Cell membrane</location>
        <topology evidence="1">Lipid-anchor</topology>
        <topology evidence="1">GPI-anchor</topology>
    </subcellularLocation>
</comment>
<proteinExistence type="inferred from homology"/>
<dbReference type="InterPro" id="IPR039391">
    <property type="entry name" value="Phytocyanin-like"/>
</dbReference>
<feature type="compositionally biased region" description="Low complexity" evidence="10">
    <location>
        <begin position="134"/>
        <end position="147"/>
    </location>
</feature>
<sequence>MACTLFQVGGKDGWVLNPSQDYTHWAQRNRFQVNDTLFFKYRSGSDSVLVVKKEDYDSCNTNNAIQEMDGGDSKFTFVKSGPFFFISGNAQNCQRGQKLTVVVLAVRQNKHTHSLSPSATPSPAEAEIPSENGPSPSSDVSPSGPTSLVPSLPKHSSSTRFRSS</sequence>
<dbReference type="Gramene" id="ESW21827">
    <property type="protein sequence ID" value="ESW21827"/>
    <property type="gene ID" value="PHAVU_005G102200g"/>
</dbReference>
<dbReference type="eggNOG" id="ENOG502RZ81">
    <property type="taxonomic scope" value="Eukaryota"/>
</dbReference>
<evidence type="ECO:0000256" key="7">
    <source>
        <dbReference type="ARBA" id="ARBA00023180"/>
    </source>
</evidence>
<keyword evidence="4" id="KW-0732">Signal</keyword>
<dbReference type="EMBL" id="CM002292">
    <property type="protein sequence ID" value="ESW21827.1"/>
    <property type="molecule type" value="Genomic_DNA"/>
</dbReference>
<keyword evidence="8" id="KW-0449">Lipoprotein</keyword>
<evidence type="ECO:0000256" key="1">
    <source>
        <dbReference type="ARBA" id="ARBA00004609"/>
    </source>
</evidence>
<reference evidence="13" key="1">
    <citation type="journal article" date="2014" name="Nat. Genet.">
        <title>A reference genome for common bean and genome-wide analysis of dual domestications.</title>
        <authorList>
            <person name="Schmutz J."/>
            <person name="McClean P.E."/>
            <person name="Mamidi S."/>
            <person name="Wu G.A."/>
            <person name="Cannon S.B."/>
            <person name="Grimwood J."/>
            <person name="Jenkins J."/>
            <person name="Shu S."/>
            <person name="Song Q."/>
            <person name="Chavarro C."/>
            <person name="Torres-Torres M."/>
            <person name="Geffroy V."/>
            <person name="Moghaddam S.M."/>
            <person name="Gao D."/>
            <person name="Abernathy B."/>
            <person name="Barry K."/>
            <person name="Blair M."/>
            <person name="Brick M.A."/>
            <person name="Chovatia M."/>
            <person name="Gepts P."/>
            <person name="Goodstein D.M."/>
            <person name="Gonzales M."/>
            <person name="Hellsten U."/>
            <person name="Hyten D.L."/>
            <person name="Jia G."/>
            <person name="Kelly J.D."/>
            <person name="Kudrna D."/>
            <person name="Lee R."/>
            <person name="Richard M.M."/>
            <person name="Miklas P.N."/>
            <person name="Osorno J.M."/>
            <person name="Rodrigues J."/>
            <person name="Thareau V."/>
            <person name="Urrea C.A."/>
            <person name="Wang M."/>
            <person name="Yu Y."/>
            <person name="Zhang M."/>
            <person name="Wing R.A."/>
            <person name="Cregan P.B."/>
            <person name="Rokhsar D.S."/>
            <person name="Jackson S.A."/>
        </authorList>
    </citation>
    <scope>NUCLEOTIDE SEQUENCE [LARGE SCALE GENOMIC DNA]</scope>
    <source>
        <strain evidence="13">cv. G19833</strain>
    </source>
</reference>
<dbReference type="CDD" id="cd11019">
    <property type="entry name" value="OsENODL1_like"/>
    <property type="match status" value="1"/>
</dbReference>
<dbReference type="Proteomes" id="UP000000226">
    <property type="component" value="Chromosome 5"/>
</dbReference>
<dbReference type="InterPro" id="IPR041846">
    <property type="entry name" value="ENL_dom"/>
</dbReference>
<name>V7BV00_PHAVU</name>
<dbReference type="InterPro" id="IPR003245">
    <property type="entry name" value="Phytocyanin_dom"/>
</dbReference>
<feature type="non-terminal residue" evidence="12">
    <location>
        <position position="164"/>
    </location>
</feature>
<dbReference type="AlphaFoldDB" id="V7BV00"/>
<keyword evidence="2" id="KW-1003">Cell membrane</keyword>
<dbReference type="Gene3D" id="2.60.40.420">
    <property type="entry name" value="Cupredoxins - blue copper proteins"/>
    <property type="match status" value="1"/>
</dbReference>
<dbReference type="STRING" id="3885.V7BV00"/>
<evidence type="ECO:0000256" key="9">
    <source>
        <dbReference type="ARBA" id="ARBA00035011"/>
    </source>
</evidence>
<evidence type="ECO:0000256" key="5">
    <source>
        <dbReference type="ARBA" id="ARBA00023136"/>
    </source>
</evidence>
<feature type="region of interest" description="Disordered" evidence="10">
    <location>
        <begin position="111"/>
        <end position="164"/>
    </location>
</feature>
<feature type="compositionally biased region" description="Polar residues" evidence="10">
    <location>
        <begin position="154"/>
        <end position="164"/>
    </location>
</feature>
<organism evidence="12 13">
    <name type="scientific">Phaseolus vulgaris</name>
    <name type="common">Kidney bean</name>
    <name type="synonym">French bean</name>
    <dbReference type="NCBI Taxonomy" id="3885"/>
    <lineage>
        <taxon>Eukaryota</taxon>
        <taxon>Viridiplantae</taxon>
        <taxon>Streptophyta</taxon>
        <taxon>Embryophyta</taxon>
        <taxon>Tracheophyta</taxon>
        <taxon>Spermatophyta</taxon>
        <taxon>Magnoliopsida</taxon>
        <taxon>eudicotyledons</taxon>
        <taxon>Gunneridae</taxon>
        <taxon>Pentapetalae</taxon>
        <taxon>rosids</taxon>
        <taxon>fabids</taxon>
        <taxon>Fabales</taxon>
        <taxon>Fabaceae</taxon>
        <taxon>Papilionoideae</taxon>
        <taxon>50 kb inversion clade</taxon>
        <taxon>NPAAA clade</taxon>
        <taxon>indigoferoid/millettioid clade</taxon>
        <taxon>Phaseoleae</taxon>
        <taxon>Phaseolus</taxon>
    </lineage>
</organism>
<keyword evidence="7" id="KW-0325">Glycoprotein</keyword>
<dbReference type="GO" id="GO:0005886">
    <property type="term" value="C:plasma membrane"/>
    <property type="evidence" value="ECO:0007669"/>
    <property type="project" value="UniProtKB-SubCell"/>
</dbReference>
<dbReference type="OrthoDB" id="2015640at2759"/>
<dbReference type="FunFam" id="2.60.40.420:FF:000010">
    <property type="entry name" value="Early nodulin-like protein 1"/>
    <property type="match status" value="1"/>
</dbReference>
<keyword evidence="6" id="KW-1015">Disulfide bond</keyword>
<feature type="domain" description="Phytocyanin" evidence="11">
    <location>
        <begin position="4"/>
        <end position="105"/>
    </location>
</feature>
<keyword evidence="13" id="KW-1185">Reference proteome</keyword>
<dbReference type="SUPFAM" id="SSF49503">
    <property type="entry name" value="Cupredoxins"/>
    <property type="match status" value="1"/>
</dbReference>
<gene>
    <name evidence="12" type="ORF">PHAVU_005G102200g</name>
</gene>
<dbReference type="PANTHER" id="PTHR33021:SF185">
    <property type="entry name" value="EARLY NODULIN-LIKE PROTEIN 3-RELATED"/>
    <property type="match status" value="1"/>
</dbReference>
<evidence type="ECO:0000256" key="8">
    <source>
        <dbReference type="ARBA" id="ARBA00023288"/>
    </source>
</evidence>
<dbReference type="SMR" id="V7BV00"/>
<accession>V7BV00</accession>
<dbReference type="OMA" id="TVMSTGH"/>
<evidence type="ECO:0000256" key="2">
    <source>
        <dbReference type="ARBA" id="ARBA00022475"/>
    </source>
</evidence>
<comment type="similarity">
    <text evidence="9">Belongs to the early nodulin-like (ENODL) family.</text>
</comment>
<dbReference type="PROSITE" id="PS51485">
    <property type="entry name" value="PHYTOCYANIN"/>
    <property type="match status" value="1"/>
</dbReference>
<evidence type="ECO:0000256" key="6">
    <source>
        <dbReference type="ARBA" id="ARBA00023157"/>
    </source>
</evidence>
<dbReference type="PANTHER" id="PTHR33021">
    <property type="entry name" value="BLUE COPPER PROTEIN"/>
    <property type="match status" value="1"/>
</dbReference>
<evidence type="ECO:0000259" key="11">
    <source>
        <dbReference type="PROSITE" id="PS51485"/>
    </source>
</evidence>
<dbReference type="Pfam" id="PF02298">
    <property type="entry name" value="Cu_bind_like"/>
    <property type="match status" value="1"/>
</dbReference>
<evidence type="ECO:0000313" key="12">
    <source>
        <dbReference type="EMBL" id="ESW21827.1"/>
    </source>
</evidence>
<evidence type="ECO:0000256" key="10">
    <source>
        <dbReference type="SAM" id="MobiDB-lite"/>
    </source>
</evidence>